<dbReference type="AlphaFoldDB" id="A0A9P8XY89"/>
<reference evidence="3" key="1">
    <citation type="journal article" date="2021" name="Nat. Commun.">
        <title>Genetic determinants of endophytism in the Arabidopsis root mycobiome.</title>
        <authorList>
            <person name="Mesny F."/>
            <person name="Miyauchi S."/>
            <person name="Thiergart T."/>
            <person name="Pickel B."/>
            <person name="Atanasova L."/>
            <person name="Karlsson M."/>
            <person name="Huettel B."/>
            <person name="Barry K.W."/>
            <person name="Haridas S."/>
            <person name="Chen C."/>
            <person name="Bauer D."/>
            <person name="Andreopoulos W."/>
            <person name="Pangilinan J."/>
            <person name="LaButti K."/>
            <person name="Riley R."/>
            <person name="Lipzen A."/>
            <person name="Clum A."/>
            <person name="Drula E."/>
            <person name="Henrissat B."/>
            <person name="Kohler A."/>
            <person name="Grigoriev I.V."/>
            <person name="Martin F.M."/>
            <person name="Hacquard S."/>
        </authorList>
    </citation>
    <scope>NUCLEOTIDE SEQUENCE</scope>
    <source>
        <strain evidence="3">MPI-CAGE-CH-0230</strain>
    </source>
</reference>
<dbReference type="Gene3D" id="3.10.129.10">
    <property type="entry name" value="Hotdog Thioesterase"/>
    <property type="match status" value="1"/>
</dbReference>
<dbReference type="InterPro" id="IPR029069">
    <property type="entry name" value="HotDog_dom_sf"/>
</dbReference>
<dbReference type="Pfam" id="PF03061">
    <property type="entry name" value="4HBT"/>
    <property type="match status" value="1"/>
</dbReference>
<evidence type="ECO:0000256" key="1">
    <source>
        <dbReference type="SAM" id="MobiDB-lite"/>
    </source>
</evidence>
<dbReference type="InterPro" id="IPR006683">
    <property type="entry name" value="Thioestr_dom"/>
</dbReference>
<dbReference type="PANTHER" id="PTHR47260:SF1">
    <property type="entry name" value="UPF0644 PROTEIN PB2B4.06"/>
    <property type="match status" value="1"/>
</dbReference>
<sequence>MTYHDRHPALTPQDEAFLAANPWIARLYHDRATSVPFSPGSRHERPTPPATALNERLFSRTLLDSGAVAPTLGWHAPLDFASVEAAVAKQEQEQEAAAAESNGVEGEAGGVSTAEEKKGDMYLIPEATMAFDLGEGLRGFQGVTHGGMFAVLIDECVGNYLALNQAVSVKAEQGGFGKERGQRLCKRLAGLGGTTAYTVGMDVRFLKPIAVPAAVVVRTWLGSITGRKIVVKSVIEGEGGVRYGTCDSTWIVVKLPKSKI</sequence>
<dbReference type="Proteomes" id="UP000756346">
    <property type="component" value="Unassembled WGS sequence"/>
</dbReference>
<accession>A0A9P8XY89</accession>
<dbReference type="SUPFAM" id="SSF54637">
    <property type="entry name" value="Thioesterase/thiol ester dehydrase-isomerase"/>
    <property type="match status" value="1"/>
</dbReference>
<dbReference type="CDD" id="cd03443">
    <property type="entry name" value="PaaI_thioesterase"/>
    <property type="match status" value="1"/>
</dbReference>
<feature type="domain" description="Thioesterase" evidence="2">
    <location>
        <begin position="141"/>
        <end position="239"/>
    </location>
</feature>
<dbReference type="EMBL" id="JAGTJQ010000010">
    <property type="protein sequence ID" value="KAH7020753.1"/>
    <property type="molecule type" value="Genomic_DNA"/>
</dbReference>
<dbReference type="OrthoDB" id="506431at2759"/>
<feature type="region of interest" description="Disordered" evidence="1">
    <location>
        <begin position="91"/>
        <end position="112"/>
    </location>
</feature>
<evidence type="ECO:0000313" key="3">
    <source>
        <dbReference type="EMBL" id="KAH7020753.1"/>
    </source>
</evidence>
<evidence type="ECO:0000259" key="2">
    <source>
        <dbReference type="Pfam" id="PF03061"/>
    </source>
</evidence>
<keyword evidence="4" id="KW-1185">Reference proteome</keyword>
<comment type="caution">
    <text evidence="3">The sequence shown here is derived from an EMBL/GenBank/DDBJ whole genome shotgun (WGS) entry which is preliminary data.</text>
</comment>
<dbReference type="InterPro" id="IPR052061">
    <property type="entry name" value="PTE-AB_protein"/>
</dbReference>
<dbReference type="RefSeq" id="XP_046006954.1">
    <property type="nucleotide sequence ID" value="XM_046155179.1"/>
</dbReference>
<protein>
    <recommendedName>
        <fullName evidence="2">Thioesterase domain-containing protein</fullName>
    </recommendedName>
</protein>
<organism evidence="3 4">
    <name type="scientific">Microdochium trichocladiopsis</name>
    <dbReference type="NCBI Taxonomy" id="1682393"/>
    <lineage>
        <taxon>Eukaryota</taxon>
        <taxon>Fungi</taxon>
        <taxon>Dikarya</taxon>
        <taxon>Ascomycota</taxon>
        <taxon>Pezizomycotina</taxon>
        <taxon>Sordariomycetes</taxon>
        <taxon>Xylariomycetidae</taxon>
        <taxon>Xylariales</taxon>
        <taxon>Microdochiaceae</taxon>
        <taxon>Microdochium</taxon>
    </lineage>
</organism>
<feature type="compositionally biased region" description="Low complexity" evidence="1">
    <location>
        <begin position="91"/>
        <end position="101"/>
    </location>
</feature>
<proteinExistence type="predicted"/>
<evidence type="ECO:0000313" key="4">
    <source>
        <dbReference type="Proteomes" id="UP000756346"/>
    </source>
</evidence>
<name>A0A9P8XY89_9PEZI</name>
<dbReference type="GeneID" id="70184725"/>
<gene>
    <name evidence="3" type="ORF">B0I36DRAFT_333121</name>
</gene>
<dbReference type="PANTHER" id="PTHR47260">
    <property type="entry name" value="UPF0644 PROTEIN PB2B4.06"/>
    <property type="match status" value="1"/>
</dbReference>